<evidence type="ECO:0000313" key="8">
    <source>
        <dbReference type="Proteomes" id="UP000107140"/>
    </source>
</evidence>
<evidence type="ECO:0000256" key="5">
    <source>
        <dbReference type="ARBA" id="ARBA00022844"/>
    </source>
</evidence>
<dbReference type="EMBL" id="KJ125191">
    <property type="protein sequence ID" value="AIA98687.1"/>
    <property type="molecule type" value="Genomic_RNA"/>
</dbReference>
<comment type="subcellular location">
    <subcellularLocation>
        <location evidence="1">Virion</location>
    </subcellularLocation>
</comment>
<keyword evidence="6" id="KW-1153">Inner capsid protein</keyword>
<keyword evidence="4" id="KW-0167">Capsid protein</keyword>
<evidence type="ECO:0000256" key="2">
    <source>
        <dbReference type="ARBA" id="ARBA00008722"/>
    </source>
</evidence>
<sequence>MEEIFFSVIDSSQLIPKQLYENYPVVIDVGHRKNEGRLPVERLEDKHTIELIQAEARNLFSYESKEDYGVIFPDALSIGIRRYDWRRAEYSKNQSVERSNGIISSEDAFEELIRSSSANVKLKTDFSGGRIHHELSYCDIHTDATIAETIEIDAHNNEEEGCFHGENTVVYNHLLTESNYIGSGTCYDLGDHIQLRTIGDVGPRPRDHVDVLGRTHPRGEKHIIRRYGGDEVKTLTTSMSPDGFELKKRILNGDVAIEVEKRNLIKYSNEILQLDDIAASWIRSQSANDLEKIVALLERLGGKDQKVEPHNSNDIRERFRRKLLQNLQKTDGEIRNIRNYHQQDVTKRFAAVLIVTMCDTMNRAIWGDNRFKLVRGVYEYAKYRMGSIYYSMRTDVTWQLRTSYVDACPRICDRRRYIMQRYDYFSLNRETGDSIYKWDVGDIRGGKKTSRWEGWPYKSIEDEEEDEEVLIHDFDEDKYTQYMQRVIQGPWVEKDGIGVLMKEEAAIELFDFTRDAYVDEAGFLRLPAYYNKTIKSSLYESSFKIRRVEITHGKKADPWTKKTNDELKKENEMWLLPLPTVVDKTLCLTGNILSTVKQEQSVRFAAIIEALKKEKEIVKRKYTRDDTYTCPMLNVLNYTGYRQRRFIFSILKNHLPKDLLMEVYQDPDEEYDPHDYTDCMGKEEVLVGMRSIFEVILYLIHLGFENQITTYSEEEIRVIKHRMIKKEHRDGIVDILAPNFSRIIRENEKMIKGEKYEDLLPMYFYQALVLSNEMIYENMNKSHPMLMFCDNRVRIVPVQTNSWRKGVPLLSTLFILKYYAGWRKREETIEDDIRTVWPHLTRYWLDVEFQRREIADGTVIRMQPLKTHLSTYCSYMSEVYSFALPIVHPTKGIIAVGVIPDVISNAQGFSIIKQRFYSIERYVHARVILRIQKDGSVNVYGEGDIKCNVLDKFCCGKKTKIIRVRLNGKVYANPEIISKLMN</sequence>
<protein>
    <recommendedName>
        <fullName evidence="3">Outer capsid protein VP2</fullName>
    </recommendedName>
</protein>
<evidence type="ECO:0000313" key="7">
    <source>
        <dbReference type="EMBL" id="AIA98687.1"/>
    </source>
</evidence>
<accession>A0A060CZT1</accession>
<evidence type="ECO:0000256" key="6">
    <source>
        <dbReference type="ARBA" id="ARBA00022996"/>
    </source>
</evidence>
<dbReference type="GO" id="GO:0039625">
    <property type="term" value="C:viral inner capsid"/>
    <property type="evidence" value="ECO:0007669"/>
    <property type="project" value="UniProtKB-KW"/>
</dbReference>
<proteinExistence type="inferred from homology"/>
<keyword evidence="5" id="KW-0946">Virion</keyword>
<gene>
    <name evidence="7" type="primary">VP2</name>
</gene>
<dbReference type="InterPro" id="IPR001742">
    <property type="entry name" value="Capsid_VP2_Orbivir"/>
</dbReference>
<dbReference type="Pfam" id="PF00898">
    <property type="entry name" value="Orbi_VP2"/>
    <property type="match status" value="1"/>
</dbReference>
<evidence type="ECO:0000256" key="1">
    <source>
        <dbReference type="ARBA" id="ARBA00004328"/>
    </source>
</evidence>
<name>A0A060CZT1_9REOV</name>
<evidence type="ECO:0000256" key="4">
    <source>
        <dbReference type="ARBA" id="ARBA00022561"/>
    </source>
</evidence>
<comment type="similarity">
    <text evidence="2">Belongs to the orbivirus VP2 family.</text>
</comment>
<dbReference type="GO" id="GO:0005198">
    <property type="term" value="F:structural molecule activity"/>
    <property type="evidence" value="ECO:0007669"/>
    <property type="project" value="InterPro"/>
</dbReference>
<dbReference type="Proteomes" id="UP000107140">
    <property type="component" value="Genome"/>
</dbReference>
<organism evidence="7 8">
    <name type="scientific">Epizootic hemorrhagic disease virus</name>
    <dbReference type="NCBI Taxonomy" id="40054"/>
    <lineage>
        <taxon>Viruses</taxon>
        <taxon>Riboviria</taxon>
        <taxon>Orthornavirae</taxon>
        <taxon>Duplornaviricota</taxon>
        <taxon>Resentoviricetes</taxon>
        <taxon>Reovirales</taxon>
        <taxon>Sedoreoviridae</taxon>
        <taxon>Orbivirus</taxon>
        <taxon>Orbivirus ruminantium</taxon>
    </lineage>
</organism>
<evidence type="ECO:0000256" key="3">
    <source>
        <dbReference type="ARBA" id="ARBA00015347"/>
    </source>
</evidence>
<reference evidence="7 8" key="1">
    <citation type="journal article" date="2014" name="Arch. Virol.">
        <title>Characterization of epizootic hemorrhagic disease virus from a bovine with clinical disease with high nucleotide sequence identity to white-tailed deer isolates.</title>
        <authorList>
            <person name="Anbalagan S."/>
            <person name="Hause B.M."/>
        </authorList>
    </citation>
    <scope>NUCLEOTIDE SEQUENCE [LARGE SCALE GENOMIC DNA]</scope>
    <source>
        <strain evidence="7">C/cattle/Indiana/13-04197/2013</strain>
    </source>
</reference>